<name>A0A7G4AW06_9CAUD</name>
<dbReference type="InterPro" id="IPR036116">
    <property type="entry name" value="FN3_sf"/>
</dbReference>
<organism evidence="2 3">
    <name type="scientific">Streptomyces phage Coruscant</name>
    <dbReference type="NCBI Taxonomy" id="2739834"/>
    <lineage>
        <taxon>Viruses</taxon>
        <taxon>Duplodnaviria</taxon>
        <taxon>Heunggongvirae</taxon>
        <taxon>Uroviricota</taxon>
        <taxon>Caudoviricetes</taxon>
        <taxon>Stanwilliamsviridae</taxon>
        <taxon>Boydwoodruffvirinae</taxon>
        <taxon>Coruscantvirus</taxon>
        <taxon>Coruscantvirus coruscant</taxon>
    </lineage>
</organism>
<proteinExistence type="predicted"/>
<dbReference type="CDD" id="cd00063">
    <property type="entry name" value="FN3"/>
    <property type="match status" value="1"/>
</dbReference>
<gene>
    <name evidence="2" type="ORF">HUN41_00067</name>
</gene>
<dbReference type="EMBL" id="MT711976">
    <property type="protein sequence ID" value="QMP84196.1"/>
    <property type="molecule type" value="Genomic_DNA"/>
</dbReference>
<feature type="domain" description="Fibronectin type-III" evidence="1">
    <location>
        <begin position="251"/>
        <end position="351"/>
    </location>
</feature>
<evidence type="ECO:0000259" key="1">
    <source>
        <dbReference type="PROSITE" id="PS50853"/>
    </source>
</evidence>
<dbReference type="Proteomes" id="UP000515922">
    <property type="component" value="Segment"/>
</dbReference>
<reference evidence="2 3" key="1">
    <citation type="submission" date="2020-07" db="EMBL/GenBank/DDBJ databases">
        <title>Streptomyces phage Genome sequencing and assembly.</title>
        <authorList>
            <person name="Sharma V."/>
            <person name="Hardy A."/>
            <person name="Frunzke J."/>
        </authorList>
    </citation>
    <scope>NUCLEOTIDE SEQUENCE [LARGE SCALE GENOMIC DNA]</scope>
</reference>
<accession>A0A7G4AW06</accession>
<dbReference type="SUPFAM" id="SSF49265">
    <property type="entry name" value="Fibronectin type III"/>
    <property type="match status" value="1"/>
</dbReference>
<protein>
    <submittedName>
        <fullName evidence="2">Minor tail protein</fullName>
    </submittedName>
</protein>
<keyword evidence="3" id="KW-1185">Reference proteome</keyword>
<dbReference type="InterPro" id="IPR003961">
    <property type="entry name" value="FN3_dom"/>
</dbReference>
<sequence length="1111" mass="116720">MRILLRDLTPGTNYTLQLRQNDGTNVSDWSRIFELLTTTDTTAPAQVENVTWEVNGSAFIGRWDATTLNADATPCNDLSHYIVRIASPSSGTFDVNTTNNFFDFSFEENTSLFGTPQPDLTITVYAVDIAGNMSVASTSENAVNAAPPDPTNVVAAGIVGGVSILWDVQTIDDLAAYDIFTSTSGAGFTPGPSNHVWSGTSNSYIHETNSLGVVNYFKIRSRDVFGSISNYVTVSATPVSPVDVDTTPPAVPTDLAAMMVSDPDDSAFAIATVTWTAVSDADLAGYVVRYKPTSATAYNYANVPAGNTTVVIEALIIGIQYDFAIQAFDQLSNRSAWSSTVNATAANTAPSTPAAATAVASTQSIQVSHDLQKATSGRLESDVSYLQVHLGTSSGFTADDTNLIGSMQVEPGSTFVSAVFTTPVVDSSVNRWVRVIAVDRGGLQSTQSAVSAVTVGLILNANIANATITTAKINDLEANKITAGTGIINNLLIKSSLTVDTAGIVQSSNYSAGVAGWQLTNNTLEINQGVIRAAALQLQDSANIQTAQYADFEFLPSFYTGQLFTFNNGGTTTASIATTPEIAARFGLQTLKHVWDGGGGGTFSRVYQAPNSTTYNIEVEPSTDYIISAYFRVLAGGGAENVGISVKTGDATITQVVTSTSVADDGAWHRLSGVFNTGSQTQLLTFVSLFSAGTVYVDGIQVERKLTGATSPSPWRAPSYTRIDGGIIRTGSIVSTASANGLGGQPAWSINTTGGAQFGDAAVRGRLVVGDISNPSGDGVNSRIHSANYVANTSGWIIRNDGSAEFASVILRNDGTDGAVKIADGSFVQYDPNDDISVQIRSASLGILNEIINHGLPSVYNDNKAIHIGEGRYIKFASDGQAIDGEASITYSGTFGVSDHVFRLASSEPSGANPAAMDITMIGTGDYTTTDPRMTFSGGNANAEPLFDFDVNDYGSVAINGTDFGRGPFAHVTSTANSGTTTTGEVVHVTTPSRLYRVGRAYRITYHYQGQSTVANDNVGFRIRTTNTSGNSLFDSLRTVIIPTANGIANGESSQYVFNNTGADLNAVFVGTVYRTAGTGTVNGFANAANPVWMSVHDVGKIADYPGIKAI</sequence>
<evidence type="ECO:0000313" key="2">
    <source>
        <dbReference type="EMBL" id="QMP84196.1"/>
    </source>
</evidence>
<dbReference type="Gene3D" id="2.60.40.10">
    <property type="entry name" value="Immunoglobulins"/>
    <property type="match status" value="2"/>
</dbReference>
<dbReference type="InterPro" id="IPR013783">
    <property type="entry name" value="Ig-like_fold"/>
</dbReference>
<evidence type="ECO:0000313" key="3">
    <source>
        <dbReference type="Proteomes" id="UP000515922"/>
    </source>
</evidence>
<dbReference type="Gene3D" id="2.60.120.260">
    <property type="entry name" value="Galactose-binding domain-like"/>
    <property type="match status" value="1"/>
</dbReference>
<dbReference type="PROSITE" id="PS50853">
    <property type="entry name" value="FN3"/>
    <property type="match status" value="1"/>
</dbReference>